<dbReference type="Pfam" id="PF00437">
    <property type="entry name" value="T2SSE"/>
    <property type="match status" value="1"/>
</dbReference>
<keyword evidence="3" id="KW-0067">ATP-binding</keyword>
<feature type="domain" description="Bacterial type II secretion system protein E" evidence="4">
    <location>
        <begin position="257"/>
        <end position="271"/>
    </location>
</feature>
<proteinExistence type="inferred from homology"/>
<dbReference type="PANTHER" id="PTHR30258">
    <property type="entry name" value="TYPE II SECRETION SYSTEM PROTEIN GSPE-RELATED"/>
    <property type="match status" value="1"/>
</dbReference>
<dbReference type="CDD" id="cd01129">
    <property type="entry name" value="PulE-GspE-like"/>
    <property type="match status" value="1"/>
</dbReference>
<dbReference type="Proteomes" id="UP000177659">
    <property type="component" value="Unassembled WGS sequence"/>
</dbReference>
<accession>A0A1F6CZF2</accession>
<dbReference type="Gene3D" id="3.30.450.90">
    <property type="match status" value="1"/>
</dbReference>
<dbReference type="InterPro" id="IPR001482">
    <property type="entry name" value="T2SS/T4SS_dom"/>
</dbReference>
<protein>
    <recommendedName>
        <fullName evidence="4">Bacterial type II secretion system protein E domain-containing protein</fullName>
    </recommendedName>
</protein>
<organism evidence="5 6">
    <name type="scientific">Candidatus Kaiserbacteria bacterium RIFCSPHIGHO2_02_FULL_49_11</name>
    <dbReference type="NCBI Taxonomy" id="1798489"/>
    <lineage>
        <taxon>Bacteria</taxon>
        <taxon>Candidatus Kaiseribacteriota</taxon>
    </lineage>
</organism>
<evidence type="ECO:0000313" key="5">
    <source>
        <dbReference type="EMBL" id="OGG54450.1"/>
    </source>
</evidence>
<dbReference type="InterPro" id="IPR027417">
    <property type="entry name" value="P-loop_NTPase"/>
</dbReference>
<dbReference type="AlphaFoldDB" id="A0A1F6CZF2"/>
<comment type="caution">
    <text evidence="5">The sequence shown here is derived from an EMBL/GenBank/DDBJ whole genome shotgun (WGS) entry which is preliminary data.</text>
</comment>
<comment type="similarity">
    <text evidence="1">Belongs to the GSP E family.</text>
</comment>
<dbReference type="SUPFAM" id="SSF52540">
    <property type="entry name" value="P-loop containing nucleoside triphosphate hydrolases"/>
    <property type="match status" value="1"/>
</dbReference>
<dbReference type="Gene3D" id="3.40.50.300">
    <property type="entry name" value="P-loop containing nucleotide triphosphate hydrolases"/>
    <property type="match status" value="1"/>
</dbReference>
<sequence length="458" mass="50711">MERAWERYKDLSFSVESKAGVLDISGEEIKTLLETLKTLPEAVSAIKQVLEMKKAYRVSRILEVVLGGALALGASDIHVEPEEQNVRLRFRLDGVLTDVLFFDRPTYELLLSRIKLLSGLKLNIKNAAQDGRFSVGIEDTDVEIRSSVLPGAYGESVVLRILDPKSINVPMEELGIEPKLWEVLNREIKRPNGMILNTGPTGSGKTTTLYAFLKKIHTPDIKIITIENPIEYHLPGIVQTQTEGKKYTFASGLRSALRQDPDVIMVGEIRDGEVASTAINAALTGHLVFSTLHTNTAAGTFPRLIDLGINPKIIGSAVNISMAQRLVRRLKSDYRKEVTLAGHDKDIVDRILDSIVDKSQIPQNTTVVYEPTEDGPISYKGRVGIFEAILVDEEIERLISESPSEREIERAARAQGILSMAQDGIVKALQGITSLSELRRIIDLEKISDSVEPREQKG</sequence>
<dbReference type="GO" id="GO:0005524">
    <property type="term" value="F:ATP binding"/>
    <property type="evidence" value="ECO:0007669"/>
    <property type="project" value="UniProtKB-KW"/>
</dbReference>
<dbReference type="PROSITE" id="PS00662">
    <property type="entry name" value="T2SP_E"/>
    <property type="match status" value="1"/>
</dbReference>
<evidence type="ECO:0000259" key="4">
    <source>
        <dbReference type="PROSITE" id="PS00662"/>
    </source>
</evidence>
<dbReference type="GO" id="GO:0016887">
    <property type="term" value="F:ATP hydrolysis activity"/>
    <property type="evidence" value="ECO:0007669"/>
    <property type="project" value="TreeGrafter"/>
</dbReference>
<gene>
    <name evidence="5" type="ORF">A3D62_01940</name>
</gene>
<evidence type="ECO:0000313" key="6">
    <source>
        <dbReference type="Proteomes" id="UP000177659"/>
    </source>
</evidence>
<dbReference type="GO" id="GO:0005886">
    <property type="term" value="C:plasma membrane"/>
    <property type="evidence" value="ECO:0007669"/>
    <property type="project" value="TreeGrafter"/>
</dbReference>
<reference evidence="5 6" key="1">
    <citation type="journal article" date="2016" name="Nat. Commun.">
        <title>Thousands of microbial genomes shed light on interconnected biogeochemical processes in an aquifer system.</title>
        <authorList>
            <person name="Anantharaman K."/>
            <person name="Brown C.T."/>
            <person name="Hug L.A."/>
            <person name="Sharon I."/>
            <person name="Castelle C.J."/>
            <person name="Probst A.J."/>
            <person name="Thomas B.C."/>
            <person name="Singh A."/>
            <person name="Wilkins M.J."/>
            <person name="Karaoz U."/>
            <person name="Brodie E.L."/>
            <person name="Williams K.H."/>
            <person name="Hubbard S.S."/>
            <person name="Banfield J.F."/>
        </authorList>
    </citation>
    <scope>NUCLEOTIDE SEQUENCE [LARGE SCALE GENOMIC DNA]</scope>
</reference>
<evidence type="ECO:0000256" key="2">
    <source>
        <dbReference type="ARBA" id="ARBA00022741"/>
    </source>
</evidence>
<keyword evidence="2" id="KW-0547">Nucleotide-binding</keyword>
<dbReference type="PANTHER" id="PTHR30258:SF2">
    <property type="entry name" value="COMG OPERON PROTEIN 1"/>
    <property type="match status" value="1"/>
</dbReference>
<name>A0A1F6CZF2_9BACT</name>
<dbReference type="EMBL" id="MFLC01000038">
    <property type="protein sequence ID" value="OGG54450.1"/>
    <property type="molecule type" value="Genomic_DNA"/>
</dbReference>
<evidence type="ECO:0000256" key="3">
    <source>
        <dbReference type="ARBA" id="ARBA00022840"/>
    </source>
</evidence>
<evidence type="ECO:0000256" key="1">
    <source>
        <dbReference type="ARBA" id="ARBA00006611"/>
    </source>
</evidence>